<evidence type="ECO:0000256" key="2">
    <source>
        <dbReference type="ARBA" id="ARBA00022857"/>
    </source>
</evidence>
<dbReference type="PANTHER" id="PTHR48107">
    <property type="entry name" value="NADPH-DEPENDENT ALDEHYDE REDUCTASE-LIKE PROTEIN, CHLOROPLASTIC-RELATED"/>
    <property type="match status" value="1"/>
</dbReference>
<sequence>MSSSGLNGKVALITGGTKGIGLAVAQRLAKDGALVAVNYGSDKKAADEVVHHIGADRCIAIQADAGSVAGVAKIVEETVKKYGRIDILIANAGVLPMKTLESTTEEDFDKTFALNVKGPYFLIQKAVPHMKEGSHVVTISSSLCHSTAVTPPYLLYNSTKGAIEQMTRVLAKDLGSKKILVNCVAPGPTATELFMRGKSEQIISMIANQSPMQRLGQPDEIADVIAFVSSDQNRWMSGQLCMVNGAAFPS</sequence>
<comment type="similarity">
    <text evidence="1">Belongs to the short-chain dehydrogenases/reductases (SDR) family.</text>
</comment>
<dbReference type="Proteomes" id="UP000799772">
    <property type="component" value="Unassembled WGS sequence"/>
</dbReference>
<evidence type="ECO:0000313" key="4">
    <source>
        <dbReference type="EMBL" id="KAF2101044.1"/>
    </source>
</evidence>
<evidence type="ECO:0000313" key="5">
    <source>
        <dbReference type="Proteomes" id="UP000799772"/>
    </source>
</evidence>
<dbReference type="PRINTS" id="PR00081">
    <property type="entry name" value="GDHRDH"/>
</dbReference>
<keyword evidence="2" id="KW-0521">NADP</keyword>
<evidence type="ECO:0000256" key="1">
    <source>
        <dbReference type="ARBA" id="ARBA00006484"/>
    </source>
</evidence>
<dbReference type="Pfam" id="PF13561">
    <property type="entry name" value="adh_short_C2"/>
    <property type="match status" value="1"/>
</dbReference>
<name>A0A9P4IKK5_9PEZI</name>
<dbReference type="OrthoDB" id="47007at2759"/>
<reference evidence="4" key="1">
    <citation type="journal article" date="2020" name="Stud. Mycol.">
        <title>101 Dothideomycetes genomes: a test case for predicting lifestyles and emergence of pathogens.</title>
        <authorList>
            <person name="Haridas S."/>
            <person name="Albert R."/>
            <person name="Binder M."/>
            <person name="Bloem J."/>
            <person name="Labutti K."/>
            <person name="Salamov A."/>
            <person name="Andreopoulos B."/>
            <person name="Baker S."/>
            <person name="Barry K."/>
            <person name="Bills G."/>
            <person name="Bluhm B."/>
            <person name="Cannon C."/>
            <person name="Castanera R."/>
            <person name="Culley D."/>
            <person name="Daum C."/>
            <person name="Ezra D."/>
            <person name="Gonzalez J."/>
            <person name="Henrissat B."/>
            <person name="Kuo A."/>
            <person name="Liang C."/>
            <person name="Lipzen A."/>
            <person name="Lutzoni F."/>
            <person name="Magnuson J."/>
            <person name="Mondo S."/>
            <person name="Nolan M."/>
            <person name="Ohm R."/>
            <person name="Pangilinan J."/>
            <person name="Park H.-J."/>
            <person name="Ramirez L."/>
            <person name="Alfaro M."/>
            <person name="Sun H."/>
            <person name="Tritt A."/>
            <person name="Yoshinaga Y."/>
            <person name="Zwiers L.-H."/>
            <person name="Turgeon B."/>
            <person name="Goodwin S."/>
            <person name="Spatafora J."/>
            <person name="Crous P."/>
            <person name="Grigoriev I."/>
        </authorList>
    </citation>
    <scope>NUCLEOTIDE SEQUENCE</scope>
    <source>
        <strain evidence="4">CBS 133067</strain>
    </source>
</reference>
<keyword evidence="5" id="KW-1185">Reference proteome</keyword>
<dbReference type="PANTHER" id="PTHR48107:SF7">
    <property type="entry name" value="RE15974P"/>
    <property type="match status" value="1"/>
</dbReference>
<dbReference type="EMBL" id="ML978124">
    <property type="protein sequence ID" value="KAF2101044.1"/>
    <property type="molecule type" value="Genomic_DNA"/>
</dbReference>
<organism evidence="4 5">
    <name type="scientific">Rhizodiscina lignyota</name>
    <dbReference type="NCBI Taxonomy" id="1504668"/>
    <lineage>
        <taxon>Eukaryota</taxon>
        <taxon>Fungi</taxon>
        <taxon>Dikarya</taxon>
        <taxon>Ascomycota</taxon>
        <taxon>Pezizomycotina</taxon>
        <taxon>Dothideomycetes</taxon>
        <taxon>Pleosporomycetidae</taxon>
        <taxon>Aulographales</taxon>
        <taxon>Rhizodiscinaceae</taxon>
        <taxon>Rhizodiscina</taxon>
    </lineage>
</organism>
<evidence type="ECO:0000256" key="3">
    <source>
        <dbReference type="ARBA" id="ARBA00023002"/>
    </source>
</evidence>
<protein>
    <submittedName>
        <fullName evidence="4">NAD(P)-binding protein</fullName>
    </submittedName>
</protein>
<proteinExistence type="inferred from homology"/>
<dbReference type="InterPro" id="IPR036291">
    <property type="entry name" value="NAD(P)-bd_dom_sf"/>
</dbReference>
<gene>
    <name evidence="4" type="ORF">NA57DRAFT_37185</name>
</gene>
<dbReference type="PRINTS" id="PR00080">
    <property type="entry name" value="SDRFAMILY"/>
</dbReference>
<accession>A0A9P4IKK5</accession>
<dbReference type="GO" id="GO:0016614">
    <property type="term" value="F:oxidoreductase activity, acting on CH-OH group of donors"/>
    <property type="evidence" value="ECO:0007669"/>
    <property type="project" value="UniProtKB-ARBA"/>
</dbReference>
<comment type="caution">
    <text evidence="4">The sequence shown here is derived from an EMBL/GenBank/DDBJ whole genome shotgun (WGS) entry which is preliminary data.</text>
</comment>
<dbReference type="InterPro" id="IPR020904">
    <property type="entry name" value="Sc_DH/Rdtase_CS"/>
</dbReference>
<keyword evidence="3" id="KW-0560">Oxidoreductase</keyword>
<dbReference type="InterPro" id="IPR002347">
    <property type="entry name" value="SDR_fam"/>
</dbReference>
<dbReference type="Gene3D" id="3.40.50.720">
    <property type="entry name" value="NAD(P)-binding Rossmann-like Domain"/>
    <property type="match status" value="1"/>
</dbReference>
<dbReference type="PROSITE" id="PS00061">
    <property type="entry name" value="ADH_SHORT"/>
    <property type="match status" value="1"/>
</dbReference>
<dbReference type="FunFam" id="3.40.50.720:FF:000084">
    <property type="entry name" value="Short-chain dehydrogenase reductase"/>
    <property type="match status" value="1"/>
</dbReference>
<dbReference type="SUPFAM" id="SSF51735">
    <property type="entry name" value="NAD(P)-binding Rossmann-fold domains"/>
    <property type="match status" value="1"/>
</dbReference>
<dbReference type="AlphaFoldDB" id="A0A9P4IKK5"/>